<dbReference type="Gene3D" id="3.20.20.140">
    <property type="entry name" value="Metal-dependent hydrolases"/>
    <property type="match status" value="1"/>
</dbReference>
<evidence type="ECO:0000259" key="2">
    <source>
        <dbReference type="Pfam" id="PF04909"/>
    </source>
</evidence>
<dbReference type="KEGG" id="mxe:MYXE_08130"/>
<name>A0AAD1LZK7_MYCXE</name>
<dbReference type="InterPro" id="IPR006680">
    <property type="entry name" value="Amidohydro-rel"/>
</dbReference>
<dbReference type="PANTHER" id="PTHR21240">
    <property type="entry name" value="2-AMINO-3-CARBOXYLMUCONATE-6-SEMIALDEHYDE DECARBOXYLASE"/>
    <property type="match status" value="1"/>
</dbReference>
<organism evidence="3 4">
    <name type="scientific">Mycobacterium xenopi</name>
    <dbReference type="NCBI Taxonomy" id="1789"/>
    <lineage>
        <taxon>Bacteria</taxon>
        <taxon>Bacillati</taxon>
        <taxon>Actinomycetota</taxon>
        <taxon>Actinomycetes</taxon>
        <taxon>Mycobacteriales</taxon>
        <taxon>Mycobacteriaceae</taxon>
        <taxon>Mycobacterium</taxon>
    </lineage>
</organism>
<dbReference type="EMBL" id="AP022314">
    <property type="protein sequence ID" value="BBU21024.1"/>
    <property type="molecule type" value="Genomic_DNA"/>
</dbReference>
<protein>
    <submittedName>
        <fullName evidence="3">Amidohydrolase</fullName>
    </submittedName>
</protein>
<proteinExistence type="predicted"/>
<gene>
    <name evidence="3" type="ORF">MYXE_08130</name>
</gene>
<dbReference type="RefSeq" id="WP_085195106.1">
    <property type="nucleotide sequence ID" value="NZ_AP022314.1"/>
</dbReference>
<dbReference type="GO" id="GO:0016787">
    <property type="term" value="F:hydrolase activity"/>
    <property type="evidence" value="ECO:0007669"/>
    <property type="project" value="InterPro"/>
</dbReference>
<feature type="domain" description="Amidohydrolase-related" evidence="2">
    <location>
        <begin position="116"/>
        <end position="359"/>
    </location>
</feature>
<dbReference type="GO" id="GO:0016831">
    <property type="term" value="F:carboxy-lyase activity"/>
    <property type="evidence" value="ECO:0007669"/>
    <property type="project" value="InterPro"/>
</dbReference>
<evidence type="ECO:0000256" key="1">
    <source>
        <dbReference type="ARBA" id="ARBA00023239"/>
    </source>
</evidence>
<dbReference type="Proteomes" id="UP000464624">
    <property type="component" value="Chromosome"/>
</dbReference>
<reference evidence="3 4" key="1">
    <citation type="submission" date="2019-12" db="EMBL/GenBank/DDBJ databases">
        <title>Complete genome sequence of Mycolicibacterium xenopi str. JCM15661T.</title>
        <authorList>
            <person name="Yoshida M."/>
            <person name="Fukano H."/>
            <person name="Asakura T."/>
            <person name="Hoshino Y."/>
        </authorList>
    </citation>
    <scope>NUCLEOTIDE SEQUENCE [LARGE SCALE GENOMIC DNA]</scope>
    <source>
        <strain evidence="3 4">JCM 15661T</strain>
    </source>
</reference>
<dbReference type="InterPro" id="IPR032465">
    <property type="entry name" value="ACMSD"/>
</dbReference>
<dbReference type="GO" id="GO:0019748">
    <property type="term" value="P:secondary metabolic process"/>
    <property type="evidence" value="ECO:0007669"/>
    <property type="project" value="TreeGrafter"/>
</dbReference>
<evidence type="ECO:0000313" key="4">
    <source>
        <dbReference type="Proteomes" id="UP000464624"/>
    </source>
</evidence>
<dbReference type="GO" id="GO:0005737">
    <property type="term" value="C:cytoplasm"/>
    <property type="evidence" value="ECO:0007669"/>
    <property type="project" value="TreeGrafter"/>
</dbReference>
<dbReference type="PANTHER" id="PTHR21240:SF28">
    <property type="entry name" value="ISO-OROTATE DECARBOXYLASE (EUROFUNG)"/>
    <property type="match status" value="1"/>
</dbReference>
<sequence length="378" mass="42190">MTKIWTNSGDSHFLEPDDLWQSRLPKRLAELTPRAEKDPDGEWETVYVDGQIFRRKLPSSAMVKFAEESMKPQGSRDARARLADLDKEGVWGEVIFPSLGMWASSFRTPELLKACIRASNEWALDEIASVSDRYVVTAQVSTLNVDDAVEELHWAAEHGFKAVFLPTTPHPSADDWHRESWEPFWAAAEEASMVLAFHIGTDPVNMTVGGASGGLGLVYRGPGGAVMNYAETTFSGQRAAMKMVASGALDRHPNLKVLISEGGATWVPFLGDRMVEGYRQHHMAVRPKLSRNPKEILYNQVYASFQHDETAVAAYEHMGYRNVMFGSDYPHMEGTFGHTQDTLKTLFDGVSEQTRLRITQGTFYELFPHVPPVPAEAA</sequence>
<dbReference type="InterPro" id="IPR032466">
    <property type="entry name" value="Metal_Hydrolase"/>
</dbReference>
<accession>A0AAD1LZK7</accession>
<dbReference type="AlphaFoldDB" id="A0AAD1LZK7"/>
<evidence type="ECO:0000313" key="3">
    <source>
        <dbReference type="EMBL" id="BBU21024.1"/>
    </source>
</evidence>
<keyword evidence="1" id="KW-0456">Lyase</keyword>
<dbReference type="SUPFAM" id="SSF51556">
    <property type="entry name" value="Metallo-dependent hydrolases"/>
    <property type="match status" value="1"/>
</dbReference>
<dbReference type="Pfam" id="PF04909">
    <property type="entry name" value="Amidohydro_2"/>
    <property type="match status" value="1"/>
</dbReference>